<organism evidence="1 2">
    <name type="scientific">Lacipirellula parvula</name>
    <dbReference type="NCBI Taxonomy" id="2650471"/>
    <lineage>
        <taxon>Bacteria</taxon>
        <taxon>Pseudomonadati</taxon>
        <taxon>Planctomycetota</taxon>
        <taxon>Planctomycetia</taxon>
        <taxon>Pirellulales</taxon>
        <taxon>Lacipirellulaceae</taxon>
        <taxon>Lacipirellula</taxon>
    </lineage>
</organism>
<reference evidence="2" key="1">
    <citation type="submission" date="2019-10" db="EMBL/GenBank/DDBJ databases">
        <title>Lacipirellula parvula gen. nov., sp. nov., representing a lineage of planctomycetes widespread in freshwater anoxic habitats, and description of the family Lacipirellulaceae.</title>
        <authorList>
            <person name="Dedysh S.N."/>
            <person name="Kulichevskaya I.S."/>
            <person name="Beletsky A.V."/>
            <person name="Rakitin A.L."/>
            <person name="Mardanov A.V."/>
            <person name="Ivanova A.A."/>
            <person name="Saltykova V.X."/>
            <person name="Rijpstra W.I.C."/>
            <person name="Sinninghe Damste J.S."/>
            <person name="Ravin N.V."/>
        </authorList>
    </citation>
    <scope>NUCLEOTIDE SEQUENCE [LARGE SCALE GENOMIC DNA]</scope>
    <source>
        <strain evidence="2">PX69</strain>
    </source>
</reference>
<proteinExistence type="predicted"/>
<dbReference type="Proteomes" id="UP000326837">
    <property type="component" value="Chromosome"/>
</dbReference>
<evidence type="ECO:0000313" key="1">
    <source>
        <dbReference type="EMBL" id="BBO33555.1"/>
    </source>
</evidence>
<evidence type="ECO:0000313" key="2">
    <source>
        <dbReference type="Proteomes" id="UP000326837"/>
    </source>
</evidence>
<dbReference type="KEGG" id="lpav:PLANPX_3167"/>
<dbReference type="RefSeq" id="WP_152099303.1">
    <property type="nucleotide sequence ID" value="NZ_AP021861.1"/>
</dbReference>
<keyword evidence="2" id="KW-1185">Reference proteome</keyword>
<accession>A0A5K7XAX6</accession>
<dbReference type="EMBL" id="AP021861">
    <property type="protein sequence ID" value="BBO33555.1"/>
    <property type="molecule type" value="Genomic_DNA"/>
</dbReference>
<protein>
    <submittedName>
        <fullName evidence="1">Uncharacterized protein</fullName>
    </submittedName>
</protein>
<name>A0A5K7XAX6_9BACT</name>
<dbReference type="AlphaFoldDB" id="A0A5K7XAX6"/>
<sequence>MNEANDNFGELLQGCAFDDSIREQHRREVRERAMQAFDEAAAAARTSAVVVERPASKDWTQRWTKRQLVRRSLAMAVAASLLWGLNMWRLAPGPSAEPSEQLMQLAAARSSARDAADERLATAIDLLSTFNDEHAAQAFAQGIDVCVSEHNGRLTAIEHSLAGVGS</sequence>
<gene>
    <name evidence="1" type="ORF">PLANPX_3167</name>
</gene>